<evidence type="ECO:0000256" key="7">
    <source>
        <dbReference type="HAMAP-Rule" id="MF_01931"/>
    </source>
</evidence>
<evidence type="ECO:0000256" key="4">
    <source>
        <dbReference type="ARBA" id="ARBA00022679"/>
    </source>
</evidence>
<dbReference type="CDD" id="cd00715">
    <property type="entry name" value="GPATase_N"/>
    <property type="match status" value="1"/>
</dbReference>
<feature type="binding site" evidence="7 11">
    <location>
        <position position="401"/>
    </location>
    <ligand>
        <name>[4Fe-4S] cluster</name>
        <dbReference type="ChEBI" id="CHEBI:49883"/>
    </ligand>
</feature>
<evidence type="ECO:0000256" key="9">
    <source>
        <dbReference type="PIRSR" id="PIRSR000485-1"/>
    </source>
</evidence>
<keyword evidence="7 10" id="KW-0460">Magnesium</keyword>
<dbReference type="PIRSF" id="PIRSF000485">
    <property type="entry name" value="Amd_phspho_trans"/>
    <property type="match status" value="1"/>
</dbReference>
<comment type="catalytic activity">
    <reaction evidence="7 8">
        <text>5-phospho-beta-D-ribosylamine + L-glutamate + diphosphate = 5-phospho-alpha-D-ribose 1-diphosphate + L-glutamine + H2O</text>
        <dbReference type="Rhea" id="RHEA:14905"/>
        <dbReference type="ChEBI" id="CHEBI:15377"/>
        <dbReference type="ChEBI" id="CHEBI:29985"/>
        <dbReference type="ChEBI" id="CHEBI:33019"/>
        <dbReference type="ChEBI" id="CHEBI:58017"/>
        <dbReference type="ChEBI" id="CHEBI:58359"/>
        <dbReference type="ChEBI" id="CHEBI:58681"/>
        <dbReference type="EC" id="2.4.2.14"/>
    </reaction>
</comment>
<keyword evidence="7 11" id="KW-0408">Iron</keyword>
<dbReference type="EMBL" id="CP007243">
    <property type="protein sequence ID" value="AIA30692.1"/>
    <property type="molecule type" value="Genomic_DNA"/>
</dbReference>
<proteinExistence type="inferred from homology"/>
<dbReference type="HOGENOM" id="CLU_022389_3_1_0"/>
<keyword evidence="7 10" id="KW-0479">Metal-binding</keyword>
<comment type="pathway">
    <text evidence="1 7 8">Purine metabolism; IMP biosynthesis via de novo pathway; N(1)-(5-phospho-D-ribosyl)glycinamide from 5-phospho-alpha-D-ribose 1-diphosphate: step 1/2.</text>
</comment>
<keyword evidence="7" id="KW-0004">4Fe-4S</keyword>
<dbReference type="CDD" id="cd06223">
    <property type="entry name" value="PRTases_typeI"/>
    <property type="match status" value="1"/>
</dbReference>
<feature type="binding site" evidence="7 10">
    <location>
        <position position="364"/>
    </location>
    <ligand>
        <name>Mg(2+)</name>
        <dbReference type="ChEBI" id="CHEBI:18420"/>
    </ligand>
</feature>
<feature type="binding site" evidence="7 10">
    <location>
        <position position="302"/>
    </location>
    <ligand>
        <name>Mg(2+)</name>
        <dbReference type="ChEBI" id="CHEBI:18420"/>
    </ligand>
</feature>
<evidence type="ECO:0000256" key="8">
    <source>
        <dbReference type="PIRNR" id="PIRNR000485"/>
    </source>
</evidence>
<evidence type="ECO:0000256" key="10">
    <source>
        <dbReference type="PIRSR" id="PIRSR000485-2"/>
    </source>
</evidence>
<dbReference type="InterPro" id="IPR005854">
    <property type="entry name" value="PurF"/>
</dbReference>
<dbReference type="GO" id="GO:0051539">
    <property type="term" value="F:4 iron, 4 sulfur cluster binding"/>
    <property type="evidence" value="ECO:0007669"/>
    <property type="project" value="UniProtKB-KW"/>
</dbReference>
<comment type="cofactor">
    <cofactor evidence="7 11">
        <name>[4Fe-4S] cluster</name>
        <dbReference type="ChEBI" id="CHEBI:49883"/>
    </cofactor>
    <text evidence="7 11">Binds 1 [4Fe-4S] cluster per subunit.</text>
</comment>
<keyword evidence="6 7" id="KW-0315">Glutamine amidotransferase</keyword>
<keyword evidence="3 7" id="KW-0328">Glycosyltransferase</keyword>
<name>A0A059XZQ4_9BACT</name>
<dbReference type="InterPro" id="IPR017932">
    <property type="entry name" value="GATase_2_dom"/>
</dbReference>
<dbReference type="InterPro" id="IPR029057">
    <property type="entry name" value="PRTase-like"/>
</dbReference>
<dbReference type="NCBIfam" id="TIGR01134">
    <property type="entry name" value="purF"/>
    <property type="match status" value="1"/>
</dbReference>
<evidence type="ECO:0000256" key="3">
    <source>
        <dbReference type="ARBA" id="ARBA00022676"/>
    </source>
</evidence>
<keyword evidence="4 7" id="KW-0808">Transferase</keyword>
<comment type="cofactor">
    <cofactor evidence="7 10">
        <name>Mg(2+)</name>
        <dbReference type="ChEBI" id="CHEBI:18420"/>
    </cofactor>
    <text evidence="7 10">Binds 1 Mg(2+) ion per subunit.</text>
</comment>
<reference evidence="14" key="1">
    <citation type="submission" date="2014-02" db="EMBL/GenBank/DDBJ databases">
        <title>Complete genome sequence and comparative genomic analysis of the nitrogen-fixing bacterium Leptospirillum ferriphilum YSK.</title>
        <authorList>
            <person name="Guo X."/>
            <person name="Yin H."/>
            <person name="Liang Y."/>
            <person name="Hu Q."/>
            <person name="Ma L."/>
            <person name="Xiao Y."/>
            <person name="Zhang X."/>
            <person name="Qiu G."/>
            <person name="Liu X."/>
        </authorList>
    </citation>
    <scope>NUCLEOTIDE SEQUENCE [LARGE SCALE GENOMIC DNA]</scope>
    <source>
        <strain evidence="14">YSK</strain>
    </source>
</reference>
<evidence type="ECO:0000256" key="5">
    <source>
        <dbReference type="ARBA" id="ARBA00022755"/>
    </source>
</evidence>
<keyword evidence="7 11" id="KW-0411">Iron-sulfur</keyword>
<dbReference type="AlphaFoldDB" id="A0A059XZQ4"/>
<evidence type="ECO:0000313" key="14">
    <source>
        <dbReference type="Proteomes" id="UP000027059"/>
    </source>
</evidence>
<dbReference type="GO" id="GO:0009113">
    <property type="term" value="P:purine nucleobase biosynthetic process"/>
    <property type="evidence" value="ECO:0007669"/>
    <property type="project" value="UniProtKB-UniRule"/>
</dbReference>
<dbReference type="GO" id="GO:0000287">
    <property type="term" value="F:magnesium ion binding"/>
    <property type="evidence" value="ECO:0007669"/>
    <property type="project" value="UniProtKB-UniRule"/>
</dbReference>
<feature type="active site" description="Nucleophile" evidence="7 9">
    <location>
        <position position="21"/>
    </location>
</feature>
<keyword evidence="14" id="KW-1185">Reference proteome</keyword>
<reference evidence="13 14" key="2">
    <citation type="journal article" date="2015" name="Biomed. Res. Int.">
        <title>Effects of Arsenite Resistance on the Growth and Functional Gene Expression of Leptospirillum ferriphilum and Acidithiobacillus thiooxidans in Pure Culture and Coculture.</title>
        <authorList>
            <person name="Jiang H."/>
            <person name="Liang Y."/>
            <person name="Yin H."/>
            <person name="Xiao Y."/>
            <person name="Guo X."/>
            <person name="Xu Y."/>
            <person name="Hu Q."/>
            <person name="Liu H."/>
            <person name="Liu X."/>
        </authorList>
    </citation>
    <scope>NUCLEOTIDE SEQUENCE [LARGE SCALE GENOMIC DNA]</scope>
    <source>
        <strain evidence="13 14">YSK</strain>
    </source>
</reference>
<feature type="binding site" evidence="7 11">
    <location>
        <position position="467"/>
    </location>
    <ligand>
        <name>[4Fe-4S] cluster</name>
        <dbReference type="ChEBI" id="CHEBI:49883"/>
    </ligand>
</feature>
<dbReference type="PANTHER" id="PTHR11907">
    <property type="entry name" value="AMIDOPHOSPHORIBOSYLTRANSFERASE"/>
    <property type="match status" value="1"/>
</dbReference>
<evidence type="ECO:0000256" key="11">
    <source>
        <dbReference type="PIRSR" id="PIRSR000485-3"/>
    </source>
</evidence>
<dbReference type="GO" id="GO:0004044">
    <property type="term" value="F:amidophosphoribosyltransferase activity"/>
    <property type="evidence" value="ECO:0007669"/>
    <property type="project" value="UniProtKB-UniRule"/>
</dbReference>
<organism evidence="13 14">
    <name type="scientific">Leptospirillum ferriphilum YSK</name>
    <dbReference type="NCBI Taxonomy" id="1441628"/>
    <lineage>
        <taxon>Bacteria</taxon>
        <taxon>Pseudomonadati</taxon>
        <taxon>Nitrospirota</taxon>
        <taxon>Nitrospiria</taxon>
        <taxon>Nitrospirales</taxon>
        <taxon>Nitrospiraceae</taxon>
        <taxon>Leptospirillum</taxon>
    </lineage>
</organism>
<accession>A0A059XZQ4</accession>
<comment type="function">
    <text evidence="7">Catalyzes the formation of phosphoribosylamine from phosphoribosylpyrophosphate (PRPP) and glutamine.</text>
</comment>
<evidence type="ECO:0000256" key="2">
    <source>
        <dbReference type="ARBA" id="ARBA00010138"/>
    </source>
</evidence>
<protein>
    <recommendedName>
        <fullName evidence="7">Amidophosphoribosyltransferase</fullName>
        <shortName evidence="7">ATase</shortName>
        <ecNumber evidence="7">2.4.2.14</ecNumber>
    </recommendedName>
    <alternativeName>
        <fullName evidence="7">Glutamine phosphoribosylpyrophosphate amidotransferase</fullName>
        <shortName evidence="7">GPATase</shortName>
    </alternativeName>
</protein>
<dbReference type="InterPro" id="IPR035584">
    <property type="entry name" value="PurF_N"/>
</dbReference>
<dbReference type="Gene3D" id="3.40.50.2020">
    <property type="match status" value="1"/>
</dbReference>
<feature type="domain" description="Glutamine amidotransferase type-2" evidence="12">
    <location>
        <begin position="21"/>
        <end position="239"/>
    </location>
</feature>
<dbReference type="UniPathway" id="UPA00074">
    <property type="reaction ID" value="UER00124"/>
</dbReference>
<dbReference type="InterPro" id="IPR000836">
    <property type="entry name" value="PRTase_dom"/>
</dbReference>
<dbReference type="RefSeq" id="WP_038505512.1">
    <property type="nucleotide sequence ID" value="NZ_CP007243.1"/>
</dbReference>
<evidence type="ECO:0000256" key="1">
    <source>
        <dbReference type="ARBA" id="ARBA00005209"/>
    </source>
</evidence>
<gene>
    <name evidence="7" type="primary">purF</name>
    <name evidence="13" type="ORF">Y981_07785</name>
</gene>
<dbReference type="Proteomes" id="UP000027059">
    <property type="component" value="Chromosome"/>
</dbReference>
<evidence type="ECO:0000256" key="6">
    <source>
        <dbReference type="ARBA" id="ARBA00022962"/>
    </source>
</evidence>
<dbReference type="Pfam" id="PF13522">
    <property type="entry name" value="GATase_6"/>
    <property type="match status" value="1"/>
</dbReference>
<dbReference type="SUPFAM" id="SSF53271">
    <property type="entry name" value="PRTase-like"/>
    <property type="match status" value="1"/>
</dbReference>
<comment type="similarity">
    <text evidence="2 7 8">In the C-terminal section; belongs to the purine/pyrimidine phosphoribosyltransferase family.</text>
</comment>
<dbReference type="InterPro" id="IPR029055">
    <property type="entry name" value="Ntn_hydrolases_N"/>
</dbReference>
<dbReference type="HAMAP" id="MF_01931">
    <property type="entry name" value="PurF"/>
    <property type="match status" value="1"/>
</dbReference>
<evidence type="ECO:0000313" key="13">
    <source>
        <dbReference type="EMBL" id="AIA30692.1"/>
    </source>
</evidence>
<feature type="binding site" evidence="7 11">
    <location>
        <position position="464"/>
    </location>
    <ligand>
        <name>[4Fe-4S] cluster</name>
        <dbReference type="ChEBI" id="CHEBI:49883"/>
    </ligand>
</feature>
<sequence>MSHSFPPLPIESSDDHFHEECAVFGIFGHPEASKLAYLGLYALQHRGQEGTGIATMDHGRINLRKSQSLVSEFYTEEMLEDLKGSSAVGHNRYATQGGDPERDLQPLTAFFSDGSMALVHNGNLTNAPEIRRDLENDGALFTTMVDSEVLVHLIARSRGTGLVDRIAQALASVKGSYSLLALLPDRLLGIRDPLGLRPLSLGQLGESFVLASESCAFDLIGARFIRDVEPGEMVVISKGGVESYRLFPRKDSAPCIFELVYFARPDSQVFGIPVYPARKELGRQLALLHPIEADLVIPVPDSGVAAALGYSEASGIPFDMGLVRNHYVGRTFIEPKQAIRHFGVKIKLNAVPDLLKGKKVVVVDDSIVRGTTSRKIVTMLRAAGASEVHMRIASAPIVSPCFYGIDTPTRGELIASTHDLEEIRRYLKADSVGYLTVSAMEEVMRSLNVRKEAASSSSKEEQFCNACFTGNYPIPFTQEERIQHGLFDLIQIGGLSRNPSDIQE</sequence>
<dbReference type="KEGG" id="lfp:Y981_07785"/>
<dbReference type="GO" id="GO:0006189">
    <property type="term" value="P:'de novo' IMP biosynthetic process"/>
    <property type="evidence" value="ECO:0007669"/>
    <property type="project" value="UniProtKB-UniRule"/>
</dbReference>
<dbReference type="PROSITE" id="PS51278">
    <property type="entry name" value="GATASE_TYPE_2"/>
    <property type="match status" value="1"/>
</dbReference>
<feature type="binding site" evidence="7 11">
    <location>
        <position position="255"/>
    </location>
    <ligand>
        <name>[4Fe-4S] cluster</name>
        <dbReference type="ChEBI" id="CHEBI:49883"/>
    </ligand>
</feature>
<dbReference type="SUPFAM" id="SSF56235">
    <property type="entry name" value="N-terminal nucleophile aminohydrolases (Ntn hydrolases)"/>
    <property type="match status" value="1"/>
</dbReference>
<dbReference type="OrthoDB" id="9801213at2"/>
<dbReference type="Gene3D" id="3.60.20.10">
    <property type="entry name" value="Glutamine Phosphoribosylpyrophosphate, subunit 1, domain 1"/>
    <property type="match status" value="1"/>
</dbReference>
<dbReference type="EC" id="2.4.2.14" evidence="7"/>
<keyword evidence="5 7" id="KW-0658">Purine biosynthesis</keyword>
<evidence type="ECO:0000259" key="12">
    <source>
        <dbReference type="PROSITE" id="PS51278"/>
    </source>
</evidence>
<feature type="binding site" evidence="7 10">
    <location>
        <position position="365"/>
    </location>
    <ligand>
        <name>Mg(2+)</name>
        <dbReference type="ChEBI" id="CHEBI:18420"/>
    </ligand>
</feature>